<reference evidence="2" key="1">
    <citation type="submission" date="2022-11" db="UniProtKB">
        <authorList>
            <consortium name="WormBaseParasite"/>
        </authorList>
    </citation>
    <scope>IDENTIFICATION</scope>
</reference>
<protein>
    <submittedName>
        <fullName evidence="2">Uncharacterized protein</fullName>
    </submittedName>
</protein>
<evidence type="ECO:0000313" key="2">
    <source>
        <dbReference type="WBParaSite" id="PEQ_0000008801-mRNA-1"/>
    </source>
</evidence>
<proteinExistence type="predicted"/>
<dbReference type="WBParaSite" id="PEQ_0000008801-mRNA-1">
    <property type="protein sequence ID" value="PEQ_0000008801-mRNA-1"/>
    <property type="gene ID" value="PEQ_0000008801"/>
</dbReference>
<organism evidence="1 2">
    <name type="scientific">Parascaris equorum</name>
    <name type="common">Equine roundworm</name>
    <dbReference type="NCBI Taxonomy" id="6256"/>
    <lineage>
        <taxon>Eukaryota</taxon>
        <taxon>Metazoa</taxon>
        <taxon>Ecdysozoa</taxon>
        <taxon>Nematoda</taxon>
        <taxon>Chromadorea</taxon>
        <taxon>Rhabditida</taxon>
        <taxon>Spirurina</taxon>
        <taxon>Ascaridomorpha</taxon>
        <taxon>Ascaridoidea</taxon>
        <taxon>Ascarididae</taxon>
        <taxon>Parascaris</taxon>
    </lineage>
</organism>
<dbReference type="AlphaFoldDB" id="A0A914REH9"/>
<name>A0A914REH9_PAREQ</name>
<dbReference type="Proteomes" id="UP000887564">
    <property type="component" value="Unplaced"/>
</dbReference>
<evidence type="ECO:0000313" key="1">
    <source>
        <dbReference type="Proteomes" id="UP000887564"/>
    </source>
</evidence>
<keyword evidence="1" id="KW-1185">Reference proteome</keyword>
<sequence length="89" mass="10427">MGIESNDRLASHIDSCCCEILEEQDSLGDLRKPFADVLDMSTMDEQRRDWLDSRSVLNGYREIKRGYRVTFNFWCMRPALVSAFAFYFS</sequence>
<accession>A0A914REH9</accession>